<dbReference type="Proteomes" id="UP001347796">
    <property type="component" value="Unassembled WGS sequence"/>
</dbReference>
<accession>A0AAN8PSB0</accession>
<dbReference type="EMBL" id="JAZGQO010000010">
    <property type="protein sequence ID" value="KAK6175770.1"/>
    <property type="molecule type" value="Genomic_DNA"/>
</dbReference>
<evidence type="ECO:0000313" key="1">
    <source>
        <dbReference type="EMBL" id="KAK6175770.1"/>
    </source>
</evidence>
<name>A0AAN8PSB0_PATCE</name>
<comment type="caution">
    <text evidence="1">The sequence shown here is derived from an EMBL/GenBank/DDBJ whole genome shotgun (WGS) entry which is preliminary data.</text>
</comment>
<gene>
    <name evidence="1" type="ORF">SNE40_014163</name>
</gene>
<evidence type="ECO:0000313" key="2">
    <source>
        <dbReference type="Proteomes" id="UP001347796"/>
    </source>
</evidence>
<organism evidence="1 2">
    <name type="scientific">Patella caerulea</name>
    <name type="common">Rayed Mediterranean limpet</name>
    <dbReference type="NCBI Taxonomy" id="87958"/>
    <lineage>
        <taxon>Eukaryota</taxon>
        <taxon>Metazoa</taxon>
        <taxon>Spiralia</taxon>
        <taxon>Lophotrochozoa</taxon>
        <taxon>Mollusca</taxon>
        <taxon>Gastropoda</taxon>
        <taxon>Patellogastropoda</taxon>
        <taxon>Patelloidea</taxon>
        <taxon>Patellidae</taxon>
        <taxon>Patella</taxon>
    </lineage>
</organism>
<protein>
    <submittedName>
        <fullName evidence="1">Uncharacterized protein</fullName>
    </submittedName>
</protein>
<dbReference type="AlphaFoldDB" id="A0AAN8PSB0"/>
<keyword evidence="2" id="KW-1185">Reference proteome</keyword>
<sequence>MAATRSKTDIFALGKVVTEDGGTLTGCRLPTAMQILRAAIFHTEDGRDENKIRYDAAKMFFKQVTKFYAERTILLSENCKTS</sequence>
<proteinExistence type="predicted"/>
<reference evidence="1 2" key="1">
    <citation type="submission" date="2024-01" db="EMBL/GenBank/DDBJ databases">
        <title>The genome of the rayed Mediterranean limpet Patella caerulea (Linnaeus, 1758).</title>
        <authorList>
            <person name="Anh-Thu Weber A."/>
            <person name="Halstead-Nussloch G."/>
        </authorList>
    </citation>
    <scope>NUCLEOTIDE SEQUENCE [LARGE SCALE GENOMIC DNA]</scope>
    <source>
        <strain evidence="1">AATW-2023a</strain>
        <tissue evidence="1">Whole specimen</tissue>
    </source>
</reference>